<dbReference type="InterPro" id="IPR045851">
    <property type="entry name" value="AMP-bd_C_sf"/>
</dbReference>
<dbReference type="Pfam" id="PF00501">
    <property type="entry name" value="AMP-binding"/>
    <property type="match status" value="1"/>
</dbReference>
<dbReference type="EMBL" id="BMMH01000002">
    <property type="protein sequence ID" value="GGL01943.1"/>
    <property type="molecule type" value="Genomic_DNA"/>
</dbReference>
<dbReference type="PANTHER" id="PTHR43201">
    <property type="entry name" value="ACYL-COA SYNTHETASE"/>
    <property type="match status" value="1"/>
</dbReference>
<dbReference type="PANTHER" id="PTHR43201:SF5">
    <property type="entry name" value="MEDIUM-CHAIN ACYL-COA LIGASE ACSF2, MITOCHONDRIAL"/>
    <property type="match status" value="1"/>
</dbReference>
<dbReference type="GO" id="GO:0006631">
    <property type="term" value="P:fatty acid metabolic process"/>
    <property type="evidence" value="ECO:0007669"/>
    <property type="project" value="TreeGrafter"/>
</dbReference>
<dbReference type="InterPro" id="IPR042099">
    <property type="entry name" value="ANL_N_sf"/>
</dbReference>
<evidence type="ECO:0000256" key="2">
    <source>
        <dbReference type="ARBA" id="ARBA00022598"/>
    </source>
</evidence>
<reference evidence="5" key="2">
    <citation type="submission" date="2020-09" db="EMBL/GenBank/DDBJ databases">
        <authorList>
            <person name="Sun Q."/>
            <person name="Zhou Y."/>
        </authorList>
    </citation>
    <scope>NUCLEOTIDE SEQUENCE</scope>
    <source>
        <strain evidence="5">CGMCC 4.3508</strain>
    </source>
</reference>
<protein>
    <submittedName>
        <fullName evidence="5">Fatty-acyl-CoA synthase</fullName>
    </submittedName>
</protein>
<evidence type="ECO:0000313" key="5">
    <source>
        <dbReference type="EMBL" id="GGL01943.1"/>
    </source>
</evidence>
<dbReference type="Pfam" id="PF13193">
    <property type="entry name" value="AMP-binding_C"/>
    <property type="match status" value="1"/>
</dbReference>
<dbReference type="AlphaFoldDB" id="A0A917RE86"/>
<sequence length="558" mass="59068">MPTNLPAPGAMLRSVTEPLAAVAVLRRRGMLDPKRPDELIRTIRDARVHGPFVTVLRHATRRDGTADAIVDERGALTFAQLDEQSNALARGLAAHGIGAGSVVAALCRDHRGMVLTLLAAGKLGARAVLMNTGFAGPQLADVARRENVGALLLDAEFTGLLEAIPGTTARFLTWGASGDTAVTTIDSLIAANSTAKLAPPPHPGSTVILTSGTTGTPKGAPRDKVSPLQSAQFLARIPLPRDDTMVMAAPIFHGTGLSQFTLGWALGNKIVFRQGRFDPQAILADIAAHRAASLVVVPTMLQRIIDLGPEALARYDTSSLRVIFSAGSPVSPDLGRRTAEAFGEVLYNLYASTEVAVAAVATPRDMRDAPGTVGKPPVGCRVALYDEQRNRITEPGTVGTIFVSSGLSFGGYTDGRHKEIVDGLLSSGDVGHFDAEGRLFIDGRDDDMIVSGGENVFPLEVENLLVERSDVLEAAVVGVPDRDFGTRLRAFVVPAAGAALGEEDIRDYVKANLARHKVPRDVIFLDELPRNATGKLMRRHLENTGEPGTLPSTAANPD</sequence>
<dbReference type="Proteomes" id="UP000638263">
    <property type="component" value="Unassembled WGS sequence"/>
</dbReference>
<comment type="caution">
    <text evidence="5">The sequence shown here is derived from an EMBL/GenBank/DDBJ whole genome shotgun (WGS) entry which is preliminary data.</text>
</comment>
<gene>
    <name evidence="5" type="ORF">GCM10011588_15850</name>
</gene>
<dbReference type="CDD" id="cd04433">
    <property type="entry name" value="AFD_class_I"/>
    <property type="match status" value="1"/>
</dbReference>
<dbReference type="GO" id="GO:0031956">
    <property type="term" value="F:medium-chain fatty acid-CoA ligase activity"/>
    <property type="evidence" value="ECO:0007669"/>
    <property type="project" value="TreeGrafter"/>
</dbReference>
<evidence type="ECO:0000313" key="6">
    <source>
        <dbReference type="Proteomes" id="UP000638263"/>
    </source>
</evidence>
<comment type="similarity">
    <text evidence="1">Belongs to the ATP-dependent AMP-binding enzyme family.</text>
</comment>
<dbReference type="Gene3D" id="3.30.300.30">
    <property type="match status" value="1"/>
</dbReference>
<feature type="domain" description="AMP-binding enzyme C-terminal" evidence="4">
    <location>
        <begin position="460"/>
        <end position="535"/>
    </location>
</feature>
<dbReference type="FunFam" id="3.30.300.30:FF:000008">
    <property type="entry name" value="2,3-dihydroxybenzoate-AMP ligase"/>
    <property type="match status" value="1"/>
</dbReference>
<dbReference type="InterPro" id="IPR000873">
    <property type="entry name" value="AMP-dep_synth/lig_dom"/>
</dbReference>
<dbReference type="InterPro" id="IPR025110">
    <property type="entry name" value="AMP-bd_C"/>
</dbReference>
<dbReference type="InterPro" id="IPR020845">
    <property type="entry name" value="AMP-binding_CS"/>
</dbReference>
<evidence type="ECO:0000259" key="3">
    <source>
        <dbReference type="Pfam" id="PF00501"/>
    </source>
</evidence>
<keyword evidence="6" id="KW-1185">Reference proteome</keyword>
<dbReference type="RefSeq" id="WP_062996613.1">
    <property type="nucleotide sequence ID" value="NZ_BMMH01000002.1"/>
</dbReference>
<reference evidence="5" key="1">
    <citation type="journal article" date="2014" name="Int. J. Syst. Evol. Microbiol.">
        <title>Complete genome sequence of Corynebacterium casei LMG S-19264T (=DSM 44701T), isolated from a smear-ripened cheese.</title>
        <authorList>
            <consortium name="US DOE Joint Genome Institute (JGI-PGF)"/>
            <person name="Walter F."/>
            <person name="Albersmeier A."/>
            <person name="Kalinowski J."/>
            <person name="Ruckert C."/>
        </authorList>
    </citation>
    <scope>NUCLEOTIDE SEQUENCE</scope>
    <source>
        <strain evidence="5">CGMCC 4.3508</strain>
    </source>
</reference>
<proteinExistence type="inferred from homology"/>
<evidence type="ECO:0000256" key="1">
    <source>
        <dbReference type="ARBA" id="ARBA00006432"/>
    </source>
</evidence>
<name>A0A917RE86_9NOCA</name>
<feature type="domain" description="AMP-dependent synthetase/ligase" evidence="3">
    <location>
        <begin position="57"/>
        <end position="412"/>
    </location>
</feature>
<dbReference type="Gene3D" id="3.40.50.12780">
    <property type="entry name" value="N-terminal domain of ligase-like"/>
    <property type="match status" value="1"/>
</dbReference>
<dbReference type="PROSITE" id="PS00455">
    <property type="entry name" value="AMP_BINDING"/>
    <property type="match status" value="1"/>
</dbReference>
<organism evidence="5 6">
    <name type="scientific">Nocardia jinanensis</name>
    <dbReference type="NCBI Taxonomy" id="382504"/>
    <lineage>
        <taxon>Bacteria</taxon>
        <taxon>Bacillati</taxon>
        <taxon>Actinomycetota</taxon>
        <taxon>Actinomycetes</taxon>
        <taxon>Mycobacteriales</taxon>
        <taxon>Nocardiaceae</taxon>
        <taxon>Nocardia</taxon>
    </lineage>
</organism>
<evidence type="ECO:0000259" key="4">
    <source>
        <dbReference type="Pfam" id="PF13193"/>
    </source>
</evidence>
<dbReference type="SUPFAM" id="SSF56801">
    <property type="entry name" value="Acetyl-CoA synthetase-like"/>
    <property type="match status" value="1"/>
</dbReference>
<keyword evidence="2" id="KW-0436">Ligase</keyword>
<accession>A0A917RE86</accession>